<reference evidence="1 2" key="1">
    <citation type="submission" date="2024-09" db="EMBL/GenBank/DDBJ databases">
        <authorList>
            <person name="Zhang Z.-H."/>
        </authorList>
    </citation>
    <scope>NUCLEOTIDE SEQUENCE [LARGE SCALE GENOMIC DNA]</scope>
    <source>
        <strain evidence="1 2">HHTR114</strain>
    </source>
</reference>
<accession>A0ABW1KRR1</accession>
<proteinExistence type="predicted"/>
<sequence length="194" mass="21211">MRSLSFFRFSFALAAMLTLGGCLVSDVPVLDARTGKARPFSDGDYLACPLKDGEIEAGDECDRLTARKLKDGGYSFINPEEDDDPAFLRFRRIGRGGYAVQSSESDDFVYYYGAKRDGGMLLVLMNCPDLPAELRARLIASGDLEPDDEKFSVCKVKTLRGLTEAAKAYHRGDVAEIVDAAILIAPAPPLEETE</sequence>
<organism evidence="1 2">
    <name type="scientific">Hyphococcus aureus</name>
    <dbReference type="NCBI Taxonomy" id="2666033"/>
    <lineage>
        <taxon>Bacteria</taxon>
        <taxon>Pseudomonadati</taxon>
        <taxon>Pseudomonadota</taxon>
        <taxon>Alphaproteobacteria</taxon>
        <taxon>Parvularculales</taxon>
        <taxon>Parvularculaceae</taxon>
        <taxon>Hyphococcus</taxon>
    </lineage>
</organism>
<dbReference type="PROSITE" id="PS51257">
    <property type="entry name" value="PROKAR_LIPOPROTEIN"/>
    <property type="match status" value="1"/>
</dbReference>
<dbReference type="RefSeq" id="WP_379880105.1">
    <property type="nucleotide sequence ID" value="NZ_JBHPON010000001.1"/>
</dbReference>
<dbReference type="EMBL" id="JBHPON010000001">
    <property type="protein sequence ID" value="MFC6034565.1"/>
    <property type="molecule type" value="Genomic_DNA"/>
</dbReference>
<comment type="caution">
    <text evidence="1">The sequence shown here is derived from an EMBL/GenBank/DDBJ whole genome shotgun (WGS) entry which is preliminary data.</text>
</comment>
<evidence type="ECO:0000313" key="2">
    <source>
        <dbReference type="Proteomes" id="UP001596116"/>
    </source>
</evidence>
<keyword evidence="2" id="KW-1185">Reference proteome</keyword>
<protein>
    <recommendedName>
        <fullName evidence="3">Lipoprotein</fullName>
    </recommendedName>
</protein>
<evidence type="ECO:0008006" key="3">
    <source>
        <dbReference type="Google" id="ProtNLM"/>
    </source>
</evidence>
<gene>
    <name evidence="1" type="ORF">ACFMB1_03360</name>
</gene>
<evidence type="ECO:0000313" key="1">
    <source>
        <dbReference type="EMBL" id="MFC6034565.1"/>
    </source>
</evidence>
<dbReference type="Proteomes" id="UP001596116">
    <property type="component" value="Unassembled WGS sequence"/>
</dbReference>
<name>A0ABW1KRR1_9PROT</name>